<dbReference type="EMBL" id="CM004391">
    <property type="protein sequence ID" value="OAY50168.1"/>
    <property type="molecule type" value="Genomic_DNA"/>
</dbReference>
<sequence length="41" mass="4922">MDDKQLTSAHNSDLKCVHRKPLLKAICFRSMYLNKHNTYHY</sequence>
<dbReference type="AlphaFoldDB" id="A0A2C9VVD8"/>
<reference evidence="1" key="1">
    <citation type="submission" date="2016-02" db="EMBL/GenBank/DDBJ databases">
        <title>WGS assembly of Manihot esculenta.</title>
        <authorList>
            <person name="Bredeson J.V."/>
            <person name="Prochnik S.E."/>
            <person name="Lyons J.B."/>
            <person name="Schmutz J."/>
            <person name="Grimwood J."/>
            <person name="Vrebalov J."/>
            <person name="Bart R.S."/>
            <person name="Amuge T."/>
            <person name="Ferguson M.E."/>
            <person name="Green R."/>
            <person name="Putnam N."/>
            <person name="Stites J."/>
            <person name="Rounsley S."/>
            <person name="Rokhsar D.S."/>
        </authorList>
    </citation>
    <scope>NUCLEOTIDE SEQUENCE [LARGE SCALE GENOMIC DNA]</scope>
    <source>
        <tissue evidence="1">Leaf</tissue>
    </source>
</reference>
<gene>
    <name evidence="1" type="ORF">MANES_05G114000</name>
</gene>
<evidence type="ECO:0000313" key="1">
    <source>
        <dbReference type="EMBL" id="OAY50168.1"/>
    </source>
</evidence>
<organism evidence="1">
    <name type="scientific">Manihot esculenta</name>
    <name type="common">Cassava</name>
    <name type="synonym">Jatropha manihot</name>
    <dbReference type="NCBI Taxonomy" id="3983"/>
    <lineage>
        <taxon>Eukaryota</taxon>
        <taxon>Viridiplantae</taxon>
        <taxon>Streptophyta</taxon>
        <taxon>Embryophyta</taxon>
        <taxon>Tracheophyta</taxon>
        <taxon>Spermatophyta</taxon>
        <taxon>Magnoliopsida</taxon>
        <taxon>eudicotyledons</taxon>
        <taxon>Gunneridae</taxon>
        <taxon>Pentapetalae</taxon>
        <taxon>rosids</taxon>
        <taxon>fabids</taxon>
        <taxon>Malpighiales</taxon>
        <taxon>Euphorbiaceae</taxon>
        <taxon>Crotonoideae</taxon>
        <taxon>Manihoteae</taxon>
        <taxon>Manihot</taxon>
    </lineage>
</organism>
<accession>A0A2C9VVD8</accession>
<protein>
    <submittedName>
        <fullName evidence="1">Uncharacterized protein</fullName>
    </submittedName>
</protein>
<proteinExistence type="predicted"/>
<name>A0A2C9VVD8_MANES</name>